<sequence>MKERTFKKQVYLTQGAIDQIDSVQKANGYRTIGEAVEHIIREGNRQDNQQLVVQAIAEQTAKLVKESIGGNIDIIRRRTGYSDISSKVLIELMNMVFIQMGIEKTTTTDMFEVPQIKQAHQKVRDDIASYKVKKADRQDRNKVTSNSDAEGYTENMVDR</sequence>
<evidence type="ECO:0000313" key="3">
    <source>
        <dbReference type="Proteomes" id="UP000019248"/>
    </source>
</evidence>
<organism evidence="2 3">
    <name type="scientific">Listeria riparia FSL S10-1204</name>
    <dbReference type="NCBI Taxonomy" id="1265816"/>
    <lineage>
        <taxon>Bacteria</taxon>
        <taxon>Bacillati</taxon>
        <taxon>Bacillota</taxon>
        <taxon>Bacilli</taxon>
        <taxon>Bacillales</taxon>
        <taxon>Listeriaceae</taxon>
        <taxon>Listeria</taxon>
    </lineage>
</organism>
<feature type="compositionally biased region" description="Basic and acidic residues" evidence="1">
    <location>
        <begin position="132"/>
        <end position="142"/>
    </location>
</feature>
<dbReference type="EMBL" id="AODL01000031">
    <property type="protein sequence ID" value="EUJ42870.1"/>
    <property type="molecule type" value="Genomic_DNA"/>
</dbReference>
<gene>
    <name evidence="2" type="ORF">PRIP_15092</name>
</gene>
<feature type="region of interest" description="Disordered" evidence="1">
    <location>
        <begin position="132"/>
        <end position="159"/>
    </location>
</feature>
<dbReference type="PATRIC" id="fig|1265816.5.peg.2979"/>
<proteinExistence type="predicted"/>
<evidence type="ECO:0000313" key="2">
    <source>
        <dbReference type="EMBL" id="EUJ42870.1"/>
    </source>
</evidence>
<reference evidence="2 3" key="1">
    <citation type="journal article" date="2014" name="Int. J. Syst. Evol. Microbiol.">
        <title>Listeria floridensis sp. nov., Listeria aquatica sp. nov., Listeria cornellensis sp. nov., Listeria riparia sp. nov. and Listeria grandensis sp. nov., from agricultural and natural environments.</title>
        <authorList>
            <person name="den Bakker H.C."/>
            <person name="Warchocki S."/>
            <person name="Wright E.M."/>
            <person name="Allred A.F."/>
            <person name="Ahlstrom C."/>
            <person name="Manuel C.S."/>
            <person name="Stasiewicz M.J."/>
            <person name="Burrell A."/>
            <person name="Roof S."/>
            <person name="Strawn L."/>
            <person name="Fortes E.D."/>
            <person name="Nightingale K.K."/>
            <person name="Kephart D."/>
            <person name="Wiedmann M."/>
        </authorList>
    </citation>
    <scope>NUCLEOTIDE SEQUENCE [LARGE SCALE GENOMIC DNA]</scope>
    <source>
        <strain evidence="2 3">FSL S10-1204</strain>
    </source>
</reference>
<dbReference type="RefSeq" id="WP_036101884.1">
    <property type="nucleotide sequence ID" value="NZ_AODL01000031.1"/>
</dbReference>
<accession>W7D1M2</accession>
<evidence type="ECO:0000256" key="1">
    <source>
        <dbReference type="SAM" id="MobiDB-lite"/>
    </source>
</evidence>
<comment type="caution">
    <text evidence="2">The sequence shown here is derived from an EMBL/GenBank/DDBJ whole genome shotgun (WGS) entry which is preliminary data.</text>
</comment>
<keyword evidence="3" id="KW-1185">Reference proteome</keyword>
<protein>
    <submittedName>
        <fullName evidence="2">Uncharacterized protein</fullName>
    </submittedName>
</protein>
<dbReference type="Proteomes" id="UP000019248">
    <property type="component" value="Unassembled WGS sequence"/>
</dbReference>
<name>W7D1M2_9LIST</name>
<dbReference type="AlphaFoldDB" id="W7D1M2"/>